<name>A0ABP7HT97_9ACTN</name>
<feature type="compositionally biased region" description="Low complexity" evidence="1">
    <location>
        <begin position="44"/>
        <end position="60"/>
    </location>
</feature>
<accession>A0ABP7HT97</accession>
<sequence length="346" mass="37365">MAQGSPVKALVAAVIVVAGLTVLVVAALSALPGRPRPDPPAAPGPSSSASPPAGPRSGARVVAEDRAGDRRMELTIRSPALGATVRVRLLLPPGWSKDATRTWPVLWLLHGGLDDHKAWTRRTDVERLTANTGALVVMPDGGRCGGYSDWWNGGDGGPPRWETFHLTELREILERDYRAGTQRAIAGYSMGGQGAMLYAARHPGMFKAAASFSGAVHILAPGVPQAVFLGTTAGCFGTDWKRIWGDPADQREIWQQHNPYDLAGKLRGVRLYVASGDGRKKPGEWFGDGPEELAYKSAKAFANRLQELGVPVTTHFYRGRHTFSYWQTELHRAYPMLTEAIGAGRT</sequence>
<keyword evidence="3" id="KW-1185">Reference proteome</keyword>
<protein>
    <submittedName>
        <fullName evidence="2">Alpha/beta hydrolase family protein</fullName>
    </submittedName>
</protein>
<proteinExistence type="predicted"/>
<dbReference type="PANTHER" id="PTHR48098">
    <property type="entry name" value="ENTEROCHELIN ESTERASE-RELATED"/>
    <property type="match status" value="1"/>
</dbReference>
<dbReference type="RefSeq" id="WP_344936792.1">
    <property type="nucleotide sequence ID" value="NZ_BAAAZR010000002.1"/>
</dbReference>
<dbReference type="Gene3D" id="3.40.50.1820">
    <property type="entry name" value="alpha/beta hydrolase"/>
    <property type="match status" value="1"/>
</dbReference>
<feature type="region of interest" description="Disordered" evidence="1">
    <location>
        <begin position="36"/>
        <end position="65"/>
    </location>
</feature>
<keyword evidence="2" id="KW-0378">Hydrolase</keyword>
<dbReference type="EMBL" id="BAAAZR010000002">
    <property type="protein sequence ID" value="GAA3799610.1"/>
    <property type="molecule type" value="Genomic_DNA"/>
</dbReference>
<dbReference type="InterPro" id="IPR029058">
    <property type="entry name" value="AB_hydrolase_fold"/>
</dbReference>
<reference evidence="3" key="1">
    <citation type="journal article" date="2019" name="Int. J. Syst. Evol. Microbiol.">
        <title>The Global Catalogue of Microorganisms (GCM) 10K type strain sequencing project: providing services to taxonomists for standard genome sequencing and annotation.</title>
        <authorList>
            <consortium name="The Broad Institute Genomics Platform"/>
            <consortium name="The Broad Institute Genome Sequencing Center for Infectious Disease"/>
            <person name="Wu L."/>
            <person name="Ma J."/>
        </authorList>
    </citation>
    <scope>NUCLEOTIDE SEQUENCE [LARGE SCALE GENOMIC DNA]</scope>
    <source>
        <strain evidence="3">JCM 16908</strain>
    </source>
</reference>
<dbReference type="GO" id="GO:0016787">
    <property type="term" value="F:hydrolase activity"/>
    <property type="evidence" value="ECO:0007669"/>
    <property type="project" value="UniProtKB-KW"/>
</dbReference>
<dbReference type="Pfam" id="PF00756">
    <property type="entry name" value="Esterase"/>
    <property type="match status" value="1"/>
</dbReference>
<gene>
    <name evidence="2" type="ORF">GCM10022226_18850</name>
</gene>
<dbReference type="SUPFAM" id="SSF53474">
    <property type="entry name" value="alpha/beta-Hydrolases"/>
    <property type="match status" value="1"/>
</dbReference>
<organism evidence="2 3">
    <name type="scientific">Sphaerisporangium flaviroseum</name>
    <dbReference type="NCBI Taxonomy" id="509199"/>
    <lineage>
        <taxon>Bacteria</taxon>
        <taxon>Bacillati</taxon>
        <taxon>Actinomycetota</taxon>
        <taxon>Actinomycetes</taxon>
        <taxon>Streptosporangiales</taxon>
        <taxon>Streptosporangiaceae</taxon>
        <taxon>Sphaerisporangium</taxon>
    </lineage>
</organism>
<dbReference type="InterPro" id="IPR050583">
    <property type="entry name" value="Mycobacterial_A85_antigen"/>
</dbReference>
<evidence type="ECO:0000256" key="1">
    <source>
        <dbReference type="SAM" id="MobiDB-lite"/>
    </source>
</evidence>
<evidence type="ECO:0000313" key="3">
    <source>
        <dbReference type="Proteomes" id="UP001500888"/>
    </source>
</evidence>
<comment type="caution">
    <text evidence="2">The sequence shown here is derived from an EMBL/GenBank/DDBJ whole genome shotgun (WGS) entry which is preliminary data.</text>
</comment>
<dbReference type="PANTHER" id="PTHR48098:SF1">
    <property type="entry name" value="DIACYLGLYCEROL ACYLTRANSFERASE_MYCOLYLTRANSFERASE AG85A"/>
    <property type="match status" value="1"/>
</dbReference>
<evidence type="ECO:0000313" key="2">
    <source>
        <dbReference type="EMBL" id="GAA3799610.1"/>
    </source>
</evidence>
<dbReference type="InterPro" id="IPR000801">
    <property type="entry name" value="Esterase-like"/>
</dbReference>
<dbReference type="Proteomes" id="UP001500888">
    <property type="component" value="Unassembled WGS sequence"/>
</dbReference>